<evidence type="ECO:0000313" key="3">
    <source>
        <dbReference type="Proteomes" id="UP001432168"/>
    </source>
</evidence>
<evidence type="ECO:0000313" key="2">
    <source>
        <dbReference type="EMBL" id="WUT43267.1"/>
    </source>
</evidence>
<keyword evidence="1" id="KW-0472">Membrane</keyword>
<feature type="transmembrane region" description="Helical" evidence="1">
    <location>
        <begin position="109"/>
        <end position="132"/>
    </location>
</feature>
<reference evidence="2" key="1">
    <citation type="submission" date="2022-10" db="EMBL/GenBank/DDBJ databases">
        <title>The complete genomes of actinobacterial strains from the NBC collection.</title>
        <authorList>
            <person name="Joergensen T.S."/>
            <person name="Alvarez Arevalo M."/>
            <person name="Sterndorff E.B."/>
            <person name="Faurdal D."/>
            <person name="Vuksanovic O."/>
            <person name="Mourched A.-S."/>
            <person name="Charusanti P."/>
            <person name="Shaw S."/>
            <person name="Blin K."/>
            <person name="Weber T."/>
        </authorList>
    </citation>
    <scope>NUCLEOTIDE SEQUENCE</scope>
    <source>
        <strain evidence="2">NBC_00686</strain>
    </source>
</reference>
<keyword evidence="3" id="KW-1185">Reference proteome</keyword>
<proteinExistence type="predicted"/>
<sequence>MSSTIQLTGAQREAAPAAEVFERRTTERWSRRSPIPFWIHGGGGGGLMCSIQPAGPDIHDVYAADGTPLARITRRAGRFLPWPRRVRWTVQLSGAPQAFTGKVGRGATWTLYVLSSPVWLLLFLFMLVYSLFEGDTSDTSLDGPTRTRWRMAGAGTALDYRGINKVYHYEPQRLDVRVAYAQAVLHAWERVR</sequence>
<accession>A0ABZ1WV17</accession>
<gene>
    <name evidence="2" type="ORF">OG929_13565</name>
</gene>
<organism evidence="2 3">
    <name type="scientific">Streptomyces pseudovenezuelae</name>
    <dbReference type="NCBI Taxonomy" id="67350"/>
    <lineage>
        <taxon>Bacteria</taxon>
        <taxon>Bacillati</taxon>
        <taxon>Actinomycetota</taxon>
        <taxon>Actinomycetes</taxon>
        <taxon>Kitasatosporales</taxon>
        <taxon>Streptomycetaceae</taxon>
        <taxon>Streptomyces</taxon>
        <taxon>Streptomyces aurantiacus group</taxon>
    </lineage>
</organism>
<name>A0ABZ1WV17_9ACTN</name>
<keyword evidence="1" id="KW-0812">Transmembrane</keyword>
<protein>
    <submittedName>
        <fullName evidence="2">Uncharacterized protein</fullName>
    </submittedName>
</protein>
<dbReference type="RefSeq" id="WP_329263232.1">
    <property type="nucleotide sequence ID" value="NZ_CP109011.1"/>
</dbReference>
<dbReference type="Proteomes" id="UP001432168">
    <property type="component" value="Chromosome"/>
</dbReference>
<evidence type="ECO:0000256" key="1">
    <source>
        <dbReference type="SAM" id="Phobius"/>
    </source>
</evidence>
<keyword evidence="1" id="KW-1133">Transmembrane helix</keyword>
<dbReference type="EMBL" id="CP109011">
    <property type="protein sequence ID" value="WUT43267.1"/>
    <property type="molecule type" value="Genomic_DNA"/>
</dbReference>